<dbReference type="GO" id="GO:0000162">
    <property type="term" value="P:L-tryptophan biosynthetic process"/>
    <property type="evidence" value="ECO:0007669"/>
    <property type="project" value="TreeGrafter"/>
</dbReference>
<evidence type="ECO:0000256" key="11">
    <source>
        <dbReference type="RuleBase" id="RU003657"/>
    </source>
</evidence>
<dbReference type="CDD" id="cd04732">
    <property type="entry name" value="HisA"/>
    <property type="match status" value="1"/>
</dbReference>
<keyword evidence="8 11" id="KW-0028">Amino-acid biosynthesis</keyword>
<dbReference type="InterPro" id="IPR013785">
    <property type="entry name" value="Aldolase_TIM"/>
</dbReference>
<comment type="pathway">
    <text evidence="3">Amino-acid biosynthesis; L-histidine biosynthesis; L-histidine from 5-phospho-alpha-D-ribose 1-diphosphate: step 4/9.</text>
</comment>
<evidence type="ECO:0000256" key="9">
    <source>
        <dbReference type="ARBA" id="ARBA00023102"/>
    </source>
</evidence>
<keyword evidence="9 11" id="KW-0368">Histidine biosynthesis</keyword>
<dbReference type="EMBL" id="DQVM01000049">
    <property type="protein sequence ID" value="HIQ29465.1"/>
    <property type="molecule type" value="Genomic_DNA"/>
</dbReference>
<evidence type="ECO:0000256" key="3">
    <source>
        <dbReference type="ARBA" id="ARBA00005133"/>
    </source>
</evidence>
<dbReference type="InterPro" id="IPR023016">
    <property type="entry name" value="HisA/PriA"/>
</dbReference>
<organism evidence="12 13">
    <name type="scientific">Caldiarchaeum subterraneum</name>
    <dbReference type="NCBI Taxonomy" id="311458"/>
    <lineage>
        <taxon>Archaea</taxon>
        <taxon>Nitrososphaerota</taxon>
        <taxon>Candidatus Caldarchaeales</taxon>
        <taxon>Candidatus Caldarchaeaceae</taxon>
        <taxon>Candidatus Caldarchaeum</taxon>
    </lineage>
</organism>
<dbReference type="Proteomes" id="UP000608579">
    <property type="component" value="Unassembled WGS sequence"/>
</dbReference>
<evidence type="ECO:0000313" key="12">
    <source>
        <dbReference type="EMBL" id="HIQ29465.1"/>
    </source>
</evidence>
<dbReference type="GO" id="GO:0003949">
    <property type="term" value="F:1-(5-phosphoribosyl)-5-[(5-phosphoribosylamino)methylideneamino]imidazole-4-carboxamide isomerase activity"/>
    <property type="evidence" value="ECO:0007669"/>
    <property type="project" value="UniProtKB-EC"/>
</dbReference>
<name>A0A833EC44_CALS0</name>
<dbReference type="UniPathway" id="UPA00031">
    <property type="reaction ID" value="UER00009"/>
</dbReference>
<dbReference type="SUPFAM" id="SSF51366">
    <property type="entry name" value="Ribulose-phoshate binding barrel"/>
    <property type="match status" value="1"/>
</dbReference>
<evidence type="ECO:0000256" key="2">
    <source>
        <dbReference type="ARBA" id="ARBA00004496"/>
    </source>
</evidence>
<dbReference type="InterPro" id="IPR044524">
    <property type="entry name" value="Isoase_HisA-like"/>
</dbReference>
<accession>A0A833EC44</accession>
<evidence type="ECO:0000313" key="13">
    <source>
        <dbReference type="Proteomes" id="UP000608579"/>
    </source>
</evidence>
<evidence type="ECO:0000256" key="6">
    <source>
        <dbReference type="ARBA" id="ARBA00018464"/>
    </source>
</evidence>
<dbReference type="InterPro" id="IPR006062">
    <property type="entry name" value="His_biosynth"/>
</dbReference>
<dbReference type="AlphaFoldDB" id="A0A833EC44"/>
<feature type="non-terminal residue" evidence="12">
    <location>
        <position position="231"/>
    </location>
</feature>
<comment type="subcellular location">
    <subcellularLocation>
        <location evidence="2">Cytoplasm</location>
    </subcellularLocation>
</comment>
<dbReference type="InterPro" id="IPR011060">
    <property type="entry name" value="RibuloseP-bd_barrel"/>
</dbReference>
<comment type="similarity">
    <text evidence="4 11">Belongs to the HisA/HisF family.</text>
</comment>
<dbReference type="Pfam" id="PF00977">
    <property type="entry name" value="His_biosynth"/>
    <property type="match status" value="1"/>
</dbReference>
<protein>
    <recommendedName>
        <fullName evidence="6">1-(5-phosphoribosyl)-5-[(5-phosphoribosylamino)methylideneamino] imidazole-4-carboxamide isomerase</fullName>
        <ecNumber evidence="5">5.3.1.16</ecNumber>
    </recommendedName>
</protein>
<dbReference type="GO" id="GO:0005737">
    <property type="term" value="C:cytoplasm"/>
    <property type="evidence" value="ECO:0007669"/>
    <property type="project" value="UniProtKB-SubCell"/>
</dbReference>
<comment type="caution">
    <text evidence="12">The sequence shown here is derived from an EMBL/GenBank/DDBJ whole genome shotgun (WGS) entry which is preliminary data.</text>
</comment>
<dbReference type="PANTHER" id="PTHR43090:SF2">
    <property type="entry name" value="1-(5-PHOSPHORIBOSYL)-5-[(5-PHOSPHORIBOSYLAMINO)METHYLIDENEAMINO] IMIDAZOLE-4-CARBOXAMIDE ISOMERASE"/>
    <property type="match status" value="1"/>
</dbReference>
<evidence type="ECO:0000256" key="7">
    <source>
        <dbReference type="ARBA" id="ARBA00022490"/>
    </source>
</evidence>
<evidence type="ECO:0000256" key="10">
    <source>
        <dbReference type="ARBA" id="ARBA00023235"/>
    </source>
</evidence>
<reference evidence="12" key="1">
    <citation type="journal article" date="2020" name="ISME J.">
        <title>Gammaproteobacteria mediating utilization of methyl-, sulfur- and petroleum organic compounds in deep ocean hydrothermal plumes.</title>
        <authorList>
            <person name="Zhou Z."/>
            <person name="Liu Y."/>
            <person name="Pan J."/>
            <person name="Cron B.R."/>
            <person name="Toner B.M."/>
            <person name="Anantharaman K."/>
            <person name="Breier J.A."/>
            <person name="Dick G.J."/>
            <person name="Li M."/>
        </authorList>
    </citation>
    <scope>NUCLEOTIDE SEQUENCE</scope>
    <source>
        <strain evidence="12">SZUA-1515</strain>
    </source>
</reference>
<dbReference type="HAMAP" id="MF_01014">
    <property type="entry name" value="HisA"/>
    <property type="match status" value="1"/>
</dbReference>
<comment type="catalytic activity">
    <reaction evidence="1">
        <text>1-(5-phospho-beta-D-ribosyl)-5-[(5-phospho-beta-D-ribosylamino)methylideneamino]imidazole-4-carboxamide = 5-[(5-phospho-1-deoxy-D-ribulos-1-ylimino)methylamino]-1-(5-phospho-beta-D-ribosyl)imidazole-4-carboxamide</text>
        <dbReference type="Rhea" id="RHEA:15469"/>
        <dbReference type="ChEBI" id="CHEBI:58435"/>
        <dbReference type="ChEBI" id="CHEBI:58525"/>
        <dbReference type="EC" id="5.3.1.16"/>
    </reaction>
</comment>
<evidence type="ECO:0000256" key="1">
    <source>
        <dbReference type="ARBA" id="ARBA00000901"/>
    </source>
</evidence>
<gene>
    <name evidence="12" type="ORF">EYH45_02750</name>
</gene>
<dbReference type="EC" id="5.3.1.16" evidence="5"/>
<dbReference type="PANTHER" id="PTHR43090">
    <property type="entry name" value="1-(5-PHOSPHORIBOSYL)-5-[(5-PHOSPHORIBOSYLAMINO)METHYLIDENEAMINO] IMIDAZOLE-4-CARBOXAMIDE ISOMERASE"/>
    <property type="match status" value="1"/>
</dbReference>
<dbReference type="Gene3D" id="3.20.20.70">
    <property type="entry name" value="Aldolase class I"/>
    <property type="match status" value="1"/>
</dbReference>
<proteinExistence type="inferred from homology"/>
<evidence type="ECO:0000256" key="5">
    <source>
        <dbReference type="ARBA" id="ARBA00012550"/>
    </source>
</evidence>
<dbReference type="FunFam" id="3.20.20.70:FF:000009">
    <property type="entry name" value="1-(5-phosphoribosyl)-5-[(5-phosphoribosylamino)methylideneamino] imidazole-4-carboxamide isomerase"/>
    <property type="match status" value="1"/>
</dbReference>
<keyword evidence="10 12" id="KW-0413">Isomerase</keyword>
<sequence length="231" mass="25081">MLKIYAAIDLFNGRVARLVKGRREDVTYYPLQPLEYAKKWMEEGADWLHVIDLNAAFGIGNNVEIIREIVSGVDIPVQVGGGVRTLEYASKLLEAGASRVIISSVFFTDRKEAVRILSTHGPEHVIIALDCNPQGVVMIKGWKEAAQVKVPELLPKVLDLGFKEVLVTDVTRDGTLLGVNGSFLSLIPAELRGNVIIAGGVARLGDLLLLSRSGFSGVILGKALYESVMSI</sequence>
<evidence type="ECO:0000256" key="8">
    <source>
        <dbReference type="ARBA" id="ARBA00022605"/>
    </source>
</evidence>
<keyword evidence="7" id="KW-0963">Cytoplasm</keyword>
<evidence type="ECO:0000256" key="4">
    <source>
        <dbReference type="ARBA" id="ARBA00009667"/>
    </source>
</evidence>
<dbReference type="GO" id="GO:0000105">
    <property type="term" value="P:L-histidine biosynthetic process"/>
    <property type="evidence" value="ECO:0007669"/>
    <property type="project" value="UniProtKB-UniPathway"/>
</dbReference>